<protein>
    <submittedName>
        <fullName evidence="1">Uncharacterized protein</fullName>
    </submittedName>
</protein>
<gene>
    <name evidence="1" type="ORF">JCM19300_4379</name>
</gene>
<evidence type="ECO:0000313" key="2">
    <source>
        <dbReference type="Proteomes" id="UP000029644"/>
    </source>
</evidence>
<sequence>MIPEKDLDLITRFFDLDLSYEELKEFEKRILLDIKFRERCEAISQPMI</sequence>
<evidence type="ECO:0000313" key="1">
    <source>
        <dbReference type="EMBL" id="GAL61433.1"/>
    </source>
</evidence>
<organism evidence="1 2">
    <name type="scientific">Algibacter lectus</name>
    <dbReference type="NCBI Taxonomy" id="221126"/>
    <lineage>
        <taxon>Bacteria</taxon>
        <taxon>Pseudomonadati</taxon>
        <taxon>Bacteroidota</taxon>
        <taxon>Flavobacteriia</taxon>
        <taxon>Flavobacteriales</taxon>
        <taxon>Flavobacteriaceae</taxon>
        <taxon>Algibacter</taxon>
    </lineage>
</organism>
<proteinExistence type="predicted"/>
<accession>A0A090VBH1</accession>
<reference evidence="1 2" key="1">
    <citation type="journal article" date="2014" name="Genome Announc.">
        <title>Draft Genome Sequences of Marine Flavobacterium Algibacter lectus Strains SS8 and NR4.</title>
        <authorList>
            <person name="Takatani N."/>
            <person name="Nakanishi M."/>
            <person name="Meirelles P."/>
            <person name="Mino S."/>
            <person name="Suda W."/>
            <person name="Oshima K."/>
            <person name="Hattori M."/>
            <person name="Ohkuma M."/>
            <person name="Hosokawa M."/>
            <person name="Miyashita K."/>
            <person name="Thompson F.L."/>
            <person name="Niwa A."/>
            <person name="Sawabe T."/>
            <person name="Sawabe T."/>
        </authorList>
    </citation>
    <scope>NUCLEOTIDE SEQUENCE [LARGE SCALE GENOMIC DNA]</scope>
    <source>
        <strain evidence="1 2">JCM 19300</strain>
    </source>
</reference>
<dbReference type="EMBL" id="BBNQ01000002">
    <property type="protein sequence ID" value="GAL61433.1"/>
    <property type="molecule type" value="Genomic_DNA"/>
</dbReference>
<comment type="caution">
    <text evidence="1">The sequence shown here is derived from an EMBL/GenBank/DDBJ whole genome shotgun (WGS) entry which is preliminary data.</text>
</comment>
<dbReference type="Proteomes" id="UP000029644">
    <property type="component" value="Unassembled WGS sequence"/>
</dbReference>
<dbReference type="AlphaFoldDB" id="A0A090VBH1"/>
<name>A0A090VBH1_9FLAO</name>